<comment type="caution">
    <text evidence="2">The sequence shown here is derived from an EMBL/GenBank/DDBJ whole genome shotgun (WGS) entry which is preliminary data.</text>
</comment>
<feature type="transmembrane region" description="Helical" evidence="1">
    <location>
        <begin position="107"/>
        <end position="127"/>
    </location>
</feature>
<evidence type="ECO:0000256" key="1">
    <source>
        <dbReference type="SAM" id="Phobius"/>
    </source>
</evidence>
<accession>A0ABT9BA44</accession>
<gene>
    <name evidence="2" type="ORF">Q5H93_10130</name>
</gene>
<feature type="transmembrane region" description="Helical" evidence="1">
    <location>
        <begin position="193"/>
        <end position="212"/>
    </location>
</feature>
<dbReference type="Proteomes" id="UP001176429">
    <property type="component" value="Unassembled WGS sequence"/>
</dbReference>
<dbReference type="EMBL" id="JAUQSY010000006">
    <property type="protein sequence ID" value="MDO7875088.1"/>
    <property type="molecule type" value="Genomic_DNA"/>
</dbReference>
<keyword evidence="1" id="KW-1133">Transmembrane helix</keyword>
<proteinExistence type="predicted"/>
<name>A0ABT9BA44_9BACT</name>
<sequence>MEDYAAKMQLKTTAALREYVTSYTQYREEAVLAAFDELRRRGQPAPEEAALRPVLEPVAAAGLEAARQAEAEAARQRAEARAATTAADPDGDAAEPTGPFLYSPVSIIFFSLFFSMVAGGVLMGINLGRLKRWGALVQLVVFVVVYRVGSLLLLLQAGLNPLLASVMDLPALLVYLLWFWPRQVAVPSFRSRSWLPPLLVCVLVSAAMLWGVRRALPAFIDKQPKEQQQRLRELLGEPKDE</sequence>
<evidence type="ECO:0000313" key="2">
    <source>
        <dbReference type="EMBL" id="MDO7875088.1"/>
    </source>
</evidence>
<feature type="transmembrane region" description="Helical" evidence="1">
    <location>
        <begin position="162"/>
        <end position="181"/>
    </location>
</feature>
<protein>
    <submittedName>
        <fullName evidence="2">Uncharacterized protein</fullName>
    </submittedName>
</protein>
<keyword evidence="3" id="KW-1185">Reference proteome</keyword>
<dbReference type="RefSeq" id="WP_305006407.1">
    <property type="nucleotide sequence ID" value="NZ_JAUQSY010000006.1"/>
</dbReference>
<keyword evidence="1" id="KW-0472">Membrane</keyword>
<feature type="transmembrane region" description="Helical" evidence="1">
    <location>
        <begin position="133"/>
        <end position="155"/>
    </location>
</feature>
<organism evidence="2 3">
    <name type="scientific">Hymenobacter aranciens</name>
    <dbReference type="NCBI Taxonomy" id="3063996"/>
    <lineage>
        <taxon>Bacteria</taxon>
        <taxon>Pseudomonadati</taxon>
        <taxon>Bacteroidota</taxon>
        <taxon>Cytophagia</taxon>
        <taxon>Cytophagales</taxon>
        <taxon>Hymenobacteraceae</taxon>
        <taxon>Hymenobacter</taxon>
    </lineage>
</organism>
<evidence type="ECO:0000313" key="3">
    <source>
        <dbReference type="Proteomes" id="UP001176429"/>
    </source>
</evidence>
<keyword evidence="1" id="KW-0812">Transmembrane</keyword>
<reference evidence="2" key="1">
    <citation type="submission" date="2023-07" db="EMBL/GenBank/DDBJ databases">
        <authorList>
            <person name="Kim M.K."/>
        </authorList>
    </citation>
    <scope>NUCLEOTIDE SEQUENCE</scope>
    <source>
        <strain evidence="2">ASUV-10-1</strain>
    </source>
</reference>